<feature type="transmembrane region" description="Helical" evidence="5">
    <location>
        <begin position="940"/>
        <end position="962"/>
    </location>
</feature>
<dbReference type="InterPro" id="IPR036259">
    <property type="entry name" value="MFS_trans_sf"/>
</dbReference>
<name>A0AAD5YW16_9AGAR</name>
<feature type="transmembrane region" description="Helical" evidence="5">
    <location>
        <begin position="196"/>
        <end position="216"/>
    </location>
</feature>
<organism evidence="6 7">
    <name type="scientific">Leucocoprinus birnbaumii</name>
    <dbReference type="NCBI Taxonomy" id="56174"/>
    <lineage>
        <taxon>Eukaryota</taxon>
        <taxon>Fungi</taxon>
        <taxon>Dikarya</taxon>
        <taxon>Basidiomycota</taxon>
        <taxon>Agaricomycotina</taxon>
        <taxon>Agaricomycetes</taxon>
        <taxon>Agaricomycetidae</taxon>
        <taxon>Agaricales</taxon>
        <taxon>Agaricineae</taxon>
        <taxon>Agaricaceae</taxon>
        <taxon>Leucocoprinus</taxon>
    </lineage>
</organism>
<dbReference type="GO" id="GO:0005886">
    <property type="term" value="C:plasma membrane"/>
    <property type="evidence" value="ECO:0007669"/>
    <property type="project" value="TreeGrafter"/>
</dbReference>
<evidence type="ECO:0000313" key="6">
    <source>
        <dbReference type="EMBL" id="KAJ3575250.1"/>
    </source>
</evidence>
<dbReference type="Pfam" id="PF07690">
    <property type="entry name" value="MFS_1"/>
    <property type="match status" value="2"/>
</dbReference>
<keyword evidence="3 5" id="KW-1133">Transmembrane helix</keyword>
<reference evidence="6" key="1">
    <citation type="submission" date="2022-07" db="EMBL/GenBank/DDBJ databases">
        <title>Genome Sequence of Leucocoprinus birnbaumii.</title>
        <authorList>
            <person name="Buettner E."/>
        </authorList>
    </citation>
    <scope>NUCLEOTIDE SEQUENCE</scope>
    <source>
        <strain evidence="6">VT141</strain>
    </source>
</reference>
<comment type="subcellular location">
    <subcellularLocation>
        <location evidence="1">Membrane</location>
        <topology evidence="1">Multi-pass membrane protein</topology>
    </subcellularLocation>
</comment>
<keyword evidence="4 5" id="KW-0472">Membrane</keyword>
<dbReference type="InterPro" id="IPR011701">
    <property type="entry name" value="MFS"/>
</dbReference>
<feature type="transmembrane region" description="Helical" evidence="5">
    <location>
        <begin position="113"/>
        <end position="135"/>
    </location>
</feature>
<evidence type="ECO:0000313" key="7">
    <source>
        <dbReference type="Proteomes" id="UP001213000"/>
    </source>
</evidence>
<feature type="transmembrane region" description="Helical" evidence="5">
    <location>
        <begin position="57"/>
        <end position="76"/>
    </location>
</feature>
<feature type="transmembrane region" description="Helical" evidence="5">
    <location>
        <begin position="862"/>
        <end position="881"/>
    </location>
</feature>
<feature type="transmembrane region" description="Helical" evidence="5">
    <location>
        <begin position="375"/>
        <end position="407"/>
    </location>
</feature>
<feature type="transmembrane region" description="Helical" evidence="5">
    <location>
        <begin position="638"/>
        <end position="660"/>
    </location>
</feature>
<protein>
    <recommendedName>
        <fullName evidence="8">Major facilitator superfamily (MFS) profile domain-containing protein</fullName>
    </recommendedName>
</protein>
<feature type="transmembrane region" description="Helical" evidence="5">
    <location>
        <begin position="698"/>
        <end position="715"/>
    </location>
</feature>
<evidence type="ECO:0000256" key="4">
    <source>
        <dbReference type="ARBA" id="ARBA00023136"/>
    </source>
</evidence>
<feature type="transmembrane region" description="Helical" evidence="5">
    <location>
        <begin position="721"/>
        <end position="741"/>
    </location>
</feature>
<sequence length="1025" mass="113346">MCQEQHYSRIVASVTIAIDDAQGLKRGKGRHSHIVLVPQPSDDPRDPLNWPRWKKEACFWTLAFAASLDGALSPMTGPGYVLLSQQFGISVDAVASAFGLAQNALAAKFGHRIVYLLSVSLMFISCIWCALSPNIASIRASRVFQGFGMSSLQSLVPCTIEQIYFVHERGSRNVIWSFAVLAGIVLYVVQNISWQMGFWFVTIPLGIAVLLIFFFVPETTYHREAPRVLQGQAVNGGLLHEKPHDSVEEHSSSEEFVQTPALGVSYLEQLKIWHGVFTPVSLPKLFLRPLPFLLSPVFWFVFLAYGMQTVWLSLMPICSSTIFTIEYNFTASQIGLTNLGGLVGIVLATVISGPLTDWGTVWLSKHNRGIYEPEFRLSFVLAMLFGVFGMANFSMVMTGSAMITYLLDTHGPNALHILAVVNFLKNMVLYGFTFFANGMIARLGVKTSLLILAGCQAFCWISSIPMYIFGKRARLRGTLLFLRLEKKALVAQSQGIEFEYIILDIEAVNVPAQELDNAATQAHVPGTALLTDRGVSRGKEIAIDDARGLKRGKGRHSHVILVPQPSDDPRDPLNWPRWKKEACFWTLAFAASLDGALSPMTGPGYVLLSQQFGISVDAVASAFGLAQNALAAKFGHRIVYLLSVSLMFISCIWCALSPNIASIRASRAFQGFGMSALQSLVASTIEQIYFVHERGSRNVIWHFAILAGITLYVIQNISWQMGFWFVTIPLGIAVLLIFFFVPETTYHREAPRVLQGQAVNGGGLLHEKPHDSVEEHSSSEEFVQTPALGVSYLEQLKIWHGVFTPVSLPKLFLRPLPFLLSPVLWFVFLGYGMQTVWLSLMPICSSTIFTIEYNFTASQIGLTNLGGLVGIVLATVISGPLTDWGTVWLSKHNRGIYEPEFRLFFALAMLFGIFGMANFSMVMTGSAVITYLLDTHGPNALHILAVVNFLKNMVLYGFTFFANGMIARLGVKTSLLILAGCQAFCWISSIPMYIFGKRVRSFIARYPAIFTIGEGTSGTKPRDRD</sequence>
<evidence type="ECO:0008006" key="8">
    <source>
        <dbReference type="Google" id="ProtNLM"/>
    </source>
</evidence>
<dbReference type="AlphaFoldDB" id="A0AAD5YW16"/>
<gene>
    <name evidence="6" type="ORF">NP233_g1218</name>
</gene>
<dbReference type="GO" id="GO:0022857">
    <property type="term" value="F:transmembrane transporter activity"/>
    <property type="evidence" value="ECO:0007669"/>
    <property type="project" value="InterPro"/>
</dbReference>
<feature type="transmembrane region" description="Helical" evidence="5">
    <location>
        <begin position="336"/>
        <end position="355"/>
    </location>
</feature>
<dbReference type="EMBL" id="JANIEX010000043">
    <property type="protein sequence ID" value="KAJ3575250.1"/>
    <property type="molecule type" value="Genomic_DNA"/>
</dbReference>
<evidence type="ECO:0000256" key="2">
    <source>
        <dbReference type="ARBA" id="ARBA00022692"/>
    </source>
</evidence>
<evidence type="ECO:0000256" key="1">
    <source>
        <dbReference type="ARBA" id="ARBA00004141"/>
    </source>
</evidence>
<comment type="caution">
    <text evidence="6">The sequence shown here is derived from an EMBL/GenBank/DDBJ whole genome shotgun (WGS) entry which is preliminary data.</text>
</comment>
<evidence type="ECO:0000256" key="3">
    <source>
        <dbReference type="ARBA" id="ARBA00022989"/>
    </source>
</evidence>
<dbReference type="Gene3D" id="1.20.1250.20">
    <property type="entry name" value="MFS general substrate transporter like domains"/>
    <property type="match status" value="2"/>
</dbReference>
<feature type="transmembrane region" description="Helical" evidence="5">
    <location>
        <begin position="173"/>
        <end position="190"/>
    </location>
</feature>
<dbReference type="PANTHER" id="PTHR23502:SF4">
    <property type="entry name" value="MAJOR FACILITATOR SUPERFAMILY (MFS) PROFILE DOMAIN-CONTAINING PROTEIN-RELATED"/>
    <property type="match status" value="1"/>
</dbReference>
<evidence type="ECO:0000256" key="5">
    <source>
        <dbReference type="SAM" id="Phobius"/>
    </source>
</evidence>
<proteinExistence type="predicted"/>
<feature type="transmembrane region" description="Helical" evidence="5">
    <location>
        <begin position="285"/>
        <end position="305"/>
    </location>
</feature>
<feature type="transmembrane region" description="Helical" evidence="5">
    <location>
        <begin position="414"/>
        <end position="436"/>
    </location>
</feature>
<keyword evidence="2 5" id="KW-0812">Transmembrane</keyword>
<feature type="transmembrane region" description="Helical" evidence="5">
    <location>
        <begin position="811"/>
        <end position="831"/>
    </location>
</feature>
<feature type="transmembrane region" description="Helical" evidence="5">
    <location>
        <begin position="448"/>
        <end position="469"/>
    </location>
</feature>
<keyword evidence="7" id="KW-1185">Reference proteome</keyword>
<dbReference type="SUPFAM" id="SSF103473">
    <property type="entry name" value="MFS general substrate transporter"/>
    <property type="match status" value="2"/>
</dbReference>
<feature type="transmembrane region" description="Helical" evidence="5">
    <location>
        <begin position="901"/>
        <end position="933"/>
    </location>
</feature>
<dbReference type="Proteomes" id="UP001213000">
    <property type="component" value="Unassembled WGS sequence"/>
</dbReference>
<feature type="transmembrane region" description="Helical" evidence="5">
    <location>
        <begin position="974"/>
        <end position="995"/>
    </location>
</feature>
<accession>A0AAD5YW16</accession>
<dbReference type="PANTHER" id="PTHR23502">
    <property type="entry name" value="MAJOR FACILITATOR SUPERFAMILY"/>
    <property type="match status" value="1"/>
</dbReference>